<dbReference type="GO" id="GO:0005524">
    <property type="term" value="F:ATP binding"/>
    <property type="evidence" value="ECO:0007669"/>
    <property type="project" value="UniProtKB-KW"/>
</dbReference>
<dbReference type="InterPro" id="IPR000738">
    <property type="entry name" value="WHEP-TRS_dom"/>
</dbReference>
<evidence type="ECO:0000313" key="9">
    <source>
        <dbReference type="Proteomes" id="UP000676336"/>
    </source>
</evidence>
<evidence type="ECO:0000256" key="5">
    <source>
        <dbReference type="ARBA" id="ARBA00023146"/>
    </source>
</evidence>
<dbReference type="AlphaFoldDB" id="A0A8S3AS83"/>
<accession>A0A8S3AS83</accession>
<dbReference type="GO" id="GO:0004812">
    <property type="term" value="F:aminoacyl-tRNA ligase activity"/>
    <property type="evidence" value="ECO:0007669"/>
    <property type="project" value="UniProtKB-KW"/>
</dbReference>
<dbReference type="GO" id="GO:0006418">
    <property type="term" value="P:tRNA aminoacylation for protein translation"/>
    <property type="evidence" value="ECO:0007669"/>
    <property type="project" value="InterPro"/>
</dbReference>
<keyword evidence="5" id="KW-0030">Aminoacyl-tRNA synthetase</keyword>
<dbReference type="InterPro" id="IPR009068">
    <property type="entry name" value="uS15_NS1_RNA-bd_sf"/>
</dbReference>
<evidence type="ECO:0000256" key="4">
    <source>
        <dbReference type="ARBA" id="ARBA00022917"/>
    </source>
</evidence>
<protein>
    <recommendedName>
        <fullName evidence="6">WHEP-TRS domain-containing protein</fullName>
    </recommendedName>
</protein>
<dbReference type="PROSITE" id="PS51185">
    <property type="entry name" value="WHEP_TRS_2"/>
    <property type="match status" value="1"/>
</dbReference>
<dbReference type="Pfam" id="PF00458">
    <property type="entry name" value="WHEP-TRS"/>
    <property type="match status" value="1"/>
</dbReference>
<evidence type="ECO:0000256" key="2">
    <source>
        <dbReference type="ARBA" id="ARBA00022741"/>
    </source>
</evidence>
<dbReference type="Gene3D" id="1.10.287.10">
    <property type="entry name" value="S15/NS1, RNA-binding"/>
    <property type="match status" value="1"/>
</dbReference>
<proteinExistence type="predicted"/>
<sequence>TSNGNNIDVETLKSRIEEQANFVRNLKTDTHSSKEEVTAAIDQLLKLKEQYKTLTGADITP</sequence>
<dbReference type="EMBL" id="CAJOBI010153736">
    <property type="protein sequence ID" value="CAF4822170.1"/>
    <property type="molecule type" value="Genomic_DNA"/>
</dbReference>
<comment type="caution">
    <text evidence="7">The sequence shown here is derived from an EMBL/GenBank/DDBJ whole genome shotgun (WGS) entry which is preliminary data.</text>
</comment>
<reference evidence="7" key="1">
    <citation type="submission" date="2021-02" db="EMBL/GenBank/DDBJ databases">
        <authorList>
            <person name="Nowell W R."/>
        </authorList>
    </citation>
    <scope>NUCLEOTIDE SEQUENCE</scope>
</reference>
<dbReference type="SUPFAM" id="SSF47060">
    <property type="entry name" value="S15/NS1 RNA-binding domain"/>
    <property type="match status" value="1"/>
</dbReference>
<keyword evidence="4" id="KW-0648">Protein biosynthesis</keyword>
<evidence type="ECO:0000313" key="7">
    <source>
        <dbReference type="EMBL" id="CAF4735234.1"/>
    </source>
</evidence>
<keyword evidence="1" id="KW-0436">Ligase</keyword>
<evidence type="ECO:0000313" key="8">
    <source>
        <dbReference type="EMBL" id="CAF4822170.1"/>
    </source>
</evidence>
<dbReference type="EMBL" id="CAJOBI010133412">
    <property type="protein sequence ID" value="CAF4735234.1"/>
    <property type="molecule type" value="Genomic_DNA"/>
</dbReference>
<dbReference type="SMART" id="SM00991">
    <property type="entry name" value="WHEP-TRS"/>
    <property type="match status" value="1"/>
</dbReference>
<keyword evidence="2" id="KW-0547">Nucleotide-binding</keyword>
<gene>
    <name evidence="7" type="ORF">SMN809_LOCUS44461</name>
    <name evidence="8" type="ORF">SMN809_LOCUS48090</name>
</gene>
<name>A0A8S3AS83_9BILA</name>
<feature type="domain" description="WHEP-TRS" evidence="6">
    <location>
        <begin position="8"/>
        <end position="61"/>
    </location>
</feature>
<evidence type="ECO:0000256" key="3">
    <source>
        <dbReference type="ARBA" id="ARBA00022840"/>
    </source>
</evidence>
<feature type="non-terminal residue" evidence="7">
    <location>
        <position position="1"/>
    </location>
</feature>
<feature type="non-terminal residue" evidence="7">
    <location>
        <position position="61"/>
    </location>
</feature>
<dbReference type="Proteomes" id="UP000676336">
    <property type="component" value="Unassembled WGS sequence"/>
</dbReference>
<keyword evidence="3" id="KW-0067">ATP-binding</keyword>
<organism evidence="7 9">
    <name type="scientific">Rotaria magnacalcarata</name>
    <dbReference type="NCBI Taxonomy" id="392030"/>
    <lineage>
        <taxon>Eukaryota</taxon>
        <taxon>Metazoa</taxon>
        <taxon>Spiralia</taxon>
        <taxon>Gnathifera</taxon>
        <taxon>Rotifera</taxon>
        <taxon>Eurotatoria</taxon>
        <taxon>Bdelloidea</taxon>
        <taxon>Philodinida</taxon>
        <taxon>Philodinidae</taxon>
        <taxon>Rotaria</taxon>
    </lineage>
</organism>
<evidence type="ECO:0000259" key="6">
    <source>
        <dbReference type="PROSITE" id="PS51185"/>
    </source>
</evidence>
<evidence type="ECO:0000256" key="1">
    <source>
        <dbReference type="ARBA" id="ARBA00022598"/>
    </source>
</evidence>